<dbReference type="InterPro" id="IPR035992">
    <property type="entry name" value="Ricin_B-like_lectins"/>
</dbReference>
<evidence type="ECO:0000313" key="3">
    <source>
        <dbReference type="Proteomes" id="UP001151752"/>
    </source>
</evidence>
<feature type="region of interest" description="Disordered" evidence="1">
    <location>
        <begin position="1"/>
        <end position="111"/>
    </location>
</feature>
<dbReference type="PANTHER" id="PTHR31257:SF2">
    <property type="entry name" value="RICIN B-LIKE LECTIN EULS3"/>
    <property type="match status" value="1"/>
</dbReference>
<dbReference type="Proteomes" id="UP001151752">
    <property type="component" value="Chromosome 13"/>
</dbReference>
<feature type="compositionally biased region" description="Basic and acidic residues" evidence="1">
    <location>
        <begin position="1"/>
        <end position="11"/>
    </location>
</feature>
<sequence length="370" mass="41999">MEFPHGHDTQTHNHRRNDDEEERREHYPPPPPPPPPPSSDQTAPPLHYRENEFAPPSPPYSHNYQEPPQPSRPYSSEPNYSPPPPPTSTQETKVFHTSHHQGDDPSLDYPPPATLVTHVSDEQIETHNCCRPHMPRFIQRHTHQSGFSYGVDLYNKLSFKVYSKARPEFHLTIRDGKLILARSSPSDETGLKMKKYSTRVKDSEGCPAFALVNKATGQAMKHSIGEALPVQLIPYNQDVLDESILWTESKDLGDGFRAVRMVNNTHLNVDAFHGDKKSGGVRDGTTIVLWKWNKGDNQQWKIIPTQYWRFVLLGVRNLYVKLLDLCSNRVIMQTSMVDTMFSIPLYYCLKAELKSASNGGLGIIVKVASM</sequence>
<dbReference type="PANTHER" id="PTHR31257">
    <property type="entry name" value="RICIN B-LIKE LECTIN EULS3"/>
    <property type="match status" value="1"/>
</dbReference>
<accession>A0A9Q1A3Z9</accession>
<dbReference type="CDD" id="cd23431">
    <property type="entry name" value="beta-trefoil_Ricin_AtEULS3-like"/>
    <property type="match status" value="1"/>
</dbReference>
<dbReference type="EMBL" id="JAPFFM010000007">
    <property type="protein sequence ID" value="KAJ6757470.1"/>
    <property type="molecule type" value="Genomic_DNA"/>
</dbReference>
<evidence type="ECO:0000256" key="1">
    <source>
        <dbReference type="SAM" id="MobiDB-lite"/>
    </source>
</evidence>
<dbReference type="Gene3D" id="2.80.10.50">
    <property type="match status" value="1"/>
</dbReference>
<feature type="compositionally biased region" description="Pro residues" evidence="1">
    <location>
        <begin position="28"/>
        <end position="38"/>
    </location>
</feature>
<protein>
    <submittedName>
        <fullName evidence="2">RICIN B-LIKE LECTIN EULS3</fullName>
    </submittedName>
</protein>
<reference evidence="2" key="1">
    <citation type="submission" date="2022-11" db="EMBL/GenBank/DDBJ databases">
        <authorList>
            <person name="Hyden B.L."/>
            <person name="Feng K."/>
            <person name="Yates T."/>
            <person name="Jawdy S."/>
            <person name="Smart L.B."/>
            <person name="Muchero W."/>
        </authorList>
    </citation>
    <scope>NUCLEOTIDE SEQUENCE</scope>
    <source>
        <tissue evidence="2">Shoot tip</tissue>
    </source>
</reference>
<dbReference type="SUPFAM" id="SSF50370">
    <property type="entry name" value="Ricin B-like lectins"/>
    <property type="match status" value="1"/>
</dbReference>
<evidence type="ECO:0000313" key="2">
    <source>
        <dbReference type="EMBL" id="KAJ6757470.1"/>
    </source>
</evidence>
<organism evidence="2 3">
    <name type="scientific">Salix koriyanagi</name>
    <dbReference type="NCBI Taxonomy" id="2511006"/>
    <lineage>
        <taxon>Eukaryota</taxon>
        <taxon>Viridiplantae</taxon>
        <taxon>Streptophyta</taxon>
        <taxon>Embryophyta</taxon>
        <taxon>Tracheophyta</taxon>
        <taxon>Spermatophyta</taxon>
        <taxon>Magnoliopsida</taxon>
        <taxon>eudicotyledons</taxon>
        <taxon>Gunneridae</taxon>
        <taxon>Pentapetalae</taxon>
        <taxon>rosids</taxon>
        <taxon>fabids</taxon>
        <taxon>Malpighiales</taxon>
        <taxon>Salicaceae</taxon>
        <taxon>Saliceae</taxon>
        <taxon>Salix</taxon>
    </lineage>
</organism>
<keyword evidence="3" id="KW-1185">Reference proteome</keyword>
<dbReference type="SUPFAM" id="SSF101447">
    <property type="entry name" value="Formin homology 2 domain (FH2 domain)"/>
    <property type="match status" value="1"/>
</dbReference>
<dbReference type="InterPro" id="IPR040249">
    <property type="entry name" value="Ricin_B-like_lectin_EULS3-like"/>
</dbReference>
<proteinExistence type="predicted"/>
<dbReference type="AlphaFoldDB" id="A0A9Q1A3Z9"/>
<gene>
    <name evidence="2" type="ORF">OIU74_026680</name>
</gene>
<comment type="caution">
    <text evidence="2">The sequence shown here is derived from an EMBL/GenBank/DDBJ whole genome shotgun (WGS) entry which is preliminary data.</text>
</comment>
<name>A0A9Q1A3Z9_9ROSI</name>
<reference evidence="2" key="2">
    <citation type="journal article" date="2023" name="Int. J. Mol. Sci.">
        <title>De Novo Assembly and Annotation of 11 Diverse Shrub Willow (Salix) Genomes Reveals Novel Gene Organization in Sex-Linked Regions.</title>
        <authorList>
            <person name="Hyden B."/>
            <person name="Feng K."/>
            <person name="Yates T.B."/>
            <person name="Jawdy S."/>
            <person name="Cereghino C."/>
            <person name="Smart L.B."/>
            <person name="Muchero W."/>
        </authorList>
    </citation>
    <scope>NUCLEOTIDE SEQUENCE</scope>
    <source>
        <tissue evidence="2">Shoot tip</tissue>
    </source>
</reference>